<evidence type="ECO:0000313" key="2">
    <source>
        <dbReference type="EMBL" id="KAG6465272.1"/>
    </source>
</evidence>
<feature type="chain" id="PRO_5037641042" evidence="1">
    <location>
        <begin position="20"/>
        <end position="107"/>
    </location>
</feature>
<keyword evidence="3" id="KW-1185">Reference proteome</keyword>
<reference evidence="2" key="1">
    <citation type="journal article" date="2016" name="Insect Biochem. Mol. Biol.">
        <title>Multifaceted biological insights from a draft genome sequence of the tobacco hornworm moth, Manduca sexta.</title>
        <authorList>
            <person name="Kanost M.R."/>
            <person name="Arrese E.L."/>
            <person name="Cao X."/>
            <person name="Chen Y.R."/>
            <person name="Chellapilla S."/>
            <person name="Goldsmith M.R."/>
            <person name="Grosse-Wilde E."/>
            <person name="Heckel D.G."/>
            <person name="Herndon N."/>
            <person name="Jiang H."/>
            <person name="Papanicolaou A."/>
            <person name="Qu J."/>
            <person name="Soulages J.L."/>
            <person name="Vogel H."/>
            <person name="Walters J."/>
            <person name="Waterhouse R.M."/>
            <person name="Ahn S.J."/>
            <person name="Almeida F.C."/>
            <person name="An C."/>
            <person name="Aqrawi P."/>
            <person name="Bretschneider A."/>
            <person name="Bryant W.B."/>
            <person name="Bucks S."/>
            <person name="Chao H."/>
            <person name="Chevignon G."/>
            <person name="Christen J.M."/>
            <person name="Clarke D.F."/>
            <person name="Dittmer N.T."/>
            <person name="Ferguson L.C.F."/>
            <person name="Garavelou S."/>
            <person name="Gordon K.H.J."/>
            <person name="Gunaratna R.T."/>
            <person name="Han Y."/>
            <person name="Hauser F."/>
            <person name="He Y."/>
            <person name="Heidel-Fischer H."/>
            <person name="Hirsh A."/>
            <person name="Hu Y."/>
            <person name="Jiang H."/>
            <person name="Kalra D."/>
            <person name="Klinner C."/>
            <person name="Konig C."/>
            <person name="Kovar C."/>
            <person name="Kroll A.R."/>
            <person name="Kuwar S.S."/>
            <person name="Lee S.L."/>
            <person name="Lehman R."/>
            <person name="Li K."/>
            <person name="Li Z."/>
            <person name="Liang H."/>
            <person name="Lovelace S."/>
            <person name="Lu Z."/>
            <person name="Mansfield J.H."/>
            <person name="McCulloch K.J."/>
            <person name="Mathew T."/>
            <person name="Morton B."/>
            <person name="Muzny D.M."/>
            <person name="Neunemann D."/>
            <person name="Ongeri F."/>
            <person name="Pauchet Y."/>
            <person name="Pu L.L."/>
            <person name="Pyrousis I."/>
            <person name="Rao X.J."/>
            <person name="Redding A."/>
            <person name="Roesel C."/>
            <person name="Sanchez-Gracia A."/>
            <person name="Schaack S."/>
            <person name="Shukla A."/>
            <person name="Tetreau G."/>
            <person name="Wang Y."/>
            <person name="Xiong G.H."/>
            <person name="Traut W."/>
            <person name="Walsh T.K."/>
            <person name="Worley K.C."/>
            <person name="Wu D."/>
            <person name="Wu W."/>
            <person name="Wu Y.Q."/>
            <person name="Zhang X."/>
            <person name="Zou Z."/>
            <person name="Zucker H."/>
            <person name="Briscoe A.D."/>
            <person name="Burmester T."/>
            <person name="Clem R.J."/>
            <person name="Feyereisen R."/>
            <person name="Grimmelikhuijzen C.J.P."/>
            <person name="Hamodrakas S.J."/>
            <person name="Hansson B.S."/>
            <person name="Huguet E."/>
            <person name="Jermiin L.S."/>
            <person name="Lan Q."/>
            <person name="Lehman H.K."/>
            <person name="Lorenzen M."/>
            <person name="Merzendorfer H."/>
            <person name="Michalopoulos I."/>
            <person name="Morton D.B."/>
            <person name="Muthukrishnan S."/>
            <person name="Oakeshott J.G."/>
            <person name="Palmer W."/>
            <person name="Park Y."/>
            <person name="Passarelli A.L."/>
            <person name="Rozas J."/>
            <person name="Schwartz L.M."/>
            <person name="Smith W."/>
            <person name="Southgate A."/>
            <person name="Vilcinskas A."/>
            <person name="Vogt R."/>
            <person name="Wang P."/>
            <person name="Werren J."/>
            <person name="Yu X.Q."/>
            <person name="Zhou J.J."/>
            <person name="Brown S.J."/>
            <person name="Scherer S.E."/>
            <person name="Richards S."/>
            <person name="Blissard G.W."/>
        </authorList>
    </citation>
    <scope>NUCLEOTIDE SEQUENCE</scope>
</reference>
<name>A0A922A082_MANSE</name>
<evidence type="ECO:0000256" key="1">
    <source>
        <dbReference type="SAM" id="SignalP"/>
    </source>
</evidence>
<sequence length="107" mass="11987">MAAIACAVLAVLSAHIAAARECIELTISDNTIITESILNSTILKLSSKNETFEESVPVNVVELWERFPKVVVLRNSTGEQCRRDSQLYVDSLEKLELWALKSKYIFT</sequence>
<dbReference type="Proteomes" id="UP000791440">
    <property type="component" value="Unassembled WGS sequence"/>
</dbReference>
<comment type="caution">
    <text evidence="2">The sequence shown here is derived from an EMBL/GenBank/DDBJ whole genome shotgun (WGS) entry which is preliminary data.</text>
</comment>
<gene>
    <name evidence="2" type="ORF">O3G_MSEX015039</name>
</gene>
<dbReference type="AlphaFoldDB" id="A0A922A082"/>
<evidence type="ECO:0000313" key="3">
    <source>
        <dbReference type="Proteomes" id="UP000791440"/>
    </source>
</evidence>
<keyword evidence="1" id="KW-0732">Signal</keyword>
<feature type="signal peptide" evidence="1">
    <location>
        <begin position="1"/>
        <end position="19"/>
    </location>
</feature>
<reference evidence="2" key="2">
    <citation type="submission" date="2020-12" db="EMBL/GenBank/DDBJ databases">
        <authorList>
            <person name="Kanost M."/>
        </authorList>
    </citation>
    <scope>NUCLEOTIDE SEQUENCE</scope>
</reference>
<organism evidence="2 3">
    <name type="scientific">Manduca sexta</name>
    <name type="common">Tobacco hawkmoth</name>
    <name type="synonym">Tobacco hornworm</name>
    <dbReference type="NCBI Taxonomy" id="7130"/>
    <lineage>
        <taxon>Eukaryota</taxon>
        <taxon>Metazoa</taxon>
        <taxon>Ecdysozoa</taxon>
        <taxon>Arthropoda</taxon>
        <taxon>Hexapoda</taxon>
        <taxon>Insecta</taxon>
        <taxon>Pterygota</taxon>
        <taxon>Neoptera</taxon>
        <taxon>Endopterygota</taxon>
        <taxon>Lepidoptera</taxon>
        <taxon>Glossata</taxon>
        <taxon>Ditrysia</taxon>
        <taxon>Bombycoidea</taxon>
        <taxon>Sphingidae</taxon>
        <taxon>Sphinginae</taxon>
        <taxon>Sphingini</taxon>
        <taxon>Manduca</taxon>
    </lineage>
</organism>
<dbReference type="EMBL" id="JH669439">
    <property type="protein sequence ID" value="KAG6465272.1"/>
    <property type="molecule type" value="Genomic_DNA"/>
</dbReference>
<accession>A0A922A082</accession>
<proteinExistence type="predicted"/>
<protein>
    <submittedName>
        <fullName evidence="2">Uncharacterized protein</fullName>
    </submittedName>
</protein>